<keyword evidence="3" id="KW-1185">Reference proteome</keyword>
<keyword evidence="1" id="KW-0812">Transmembrane</keyword>
<gene>
    <name evidence="2" type="ORF">K5P26_01120</name>
</gene>
<reference evidence="2" key="1">
    <citation type="submission" date="2021-08" db="EMBL/GenBank/DDBJ databases">
        <title>Sphingopyxis panaciterrulae sp. nov., isolated from the surface water of the Yellow Sea.</title>
        <authorList>
            <person name="Gao Z."/>
            <person name="Zhang D."/>
            <person name="Zhang A."/>
        </authorList>
    </citation>
    <scope>NUCLEOTIDE SEQUENCE</scope>
    <source>
        <strain evidence="2">XHP0097</strain>
    </source>
</reference>
<sequence length="140" mass="15727">MSFREKTHWVALVALLGAFGWYFANYPWSIVDTRAGVYAAVGMLIPVTIIFLIPMVIGSAWFAIRSPKEANLKEDEREKTIHMRGTHLAYYPLVLGIWANIVAMINGNSGGVMLNILLATLVAAELIRVGSQLYYYRRGY</sequence>
<feature type="transmembrane region" description="Helical" evidence="1">
    <location>
        <begin position="36"/>
        <end position="64"/>
    </location>
</feature>
<protein>
    <recommendedName>
        <fullName evidence="4">DUF2178 domain-containing protein</fullName>
    </recommendedName>
</protein>
<evidence type="ECO:0000313" key="2">
    <source>
        <dbReference type="EMBL" id="MBY4635737.1"/>
    </source>
</evidence>
<evidence type="ECO:0008006" key="4">
    <source>
        <dbReference type="Google" id="ProtNLM"/>
    </source>
</evidence>
<feature type="transmembrane region" description="Helical" evidence="1">
    <location>
        <begin position="85"/>
        <end position="106"/>
    </location>
</feature>
<proteinExistence type="predicted"/>
<feature type="transmembrane region" description="Helical" evidence="1">
    <location>
        <begin position="112"/>
        <end position="136"/>
    </location>
</feature>
<evidence type="ECO:0000256" key="1">
    <source>
        <dbReference type="SAM" id="Phobius"/>
    </source>
</evidence>
<evidence type="ECO:0000313" key="3">
    <source>
        <dbReference type="Proteomes" id="UP001166571"/>
    </source>
</evidence>
<comment type="caution">
    <text evidence="2">The sequence shown here is derived from an EMBL/GenBank/DDBJ whole genome shotgun (WGS) entry which is preliminary data.</text>
</comment>
<dbReference type="EMBL" id="JAILXK010000001">
    <property type="protein sequence ID" value="MBY4635737.1"/>
    <property type="molecule type" value="Genomic_DNA"/>
</dbReference>
<organism evidence="2 3">
    <name type="scientific">Sphingopyxis jiangsuensis</name>
    <dbReference type="NCBI Taxonomy" id="2871171"/>
    <lineage>
        <taxon>Bacteria</taxon>
        <taxon>Pseudomonadati</taxon>
        <taxon>Pseudomonadota</taxon>
        <taxon>Alphaproteobacteria</taxon>
        <taxon>Sphingomonadales</taxon>
        <taxon>Sphingomonadaceae</taxon>
        <taxon>Sphingopyxis</taxon>
    </lineage>
</organism>
<name>A0ABS7M9P2_9SPHN</name>
<dbReference type="RefSeq" id="WP_222135513.1">
    <property type="nucleotide sequence ID" value="NZ_JAILXK010000001.1"/>
</dbReference>
<accession>A0ABS7M9P2</accession>
<keyword evidence="1" id="KW-1133">Transmembrane helix</keyword>
<dbReference type="Proteomes" id="UP001166571">
    <property type="component" value="Unassembled WGS sequence"/>
</dbReference>
<feature type="transmembrane region" description="Helical" evidence="1">
    <location>
        <begin position="7"/>
        <end position="24"/>
    </location>
</feature>
<keyword evidence="1" id="KW-0472">Membrane</keyword>